<reference evidence="2" key="2">
    <citation type="submission" date="2015-06" db="UniProtKB">
        <authorList>
            <consortium name="EnsemblPlants"/>
        </authorList>
    </citation>
    <scope>IDENTIFICATION</scope>
    <source>
        <strain evidence="2">DM1-3 516 R44</strain>
    </source>
</reference>
<keyword evidence="1" id="KW-0472">Membrane</keyword>
<dbReference type="Gramene" id="PGSC0003DMT400068003">
    <property type="protein sequence ID" value="PGSC0003DMT400068003"/>
    <property type="gene ID" value="PGSC0003DMG402026447"/>
</dbReference>
<feature type="transmembrane region" description="Helical" evidence="1">
    <location>
        <begin position="45"/>
        <end position="64"/>
    </location>
</feature>
<dbReference type="AlphaFoldDB" id="M1CIA1"/>
<reference evidence="3" key="1">
    <citation type="journal article" date="2011" name="Nature">
        <title>Genome sequence and analysis of the tuber crop potato.</title>
        <authorList>
            <consortium name="The Potato Genome Sequencing Consortium"/>
        </authorList>
    </citation>
    <scope>NUCLEOTIDE SEQUENCE [LARGE SCALE GENOMIC DNA]</scope>
    <source>
        <strain evidence="3">cv. DM1-3 516 R44</strain>
    </source>
</reference>
<organism evidence="2 3">
    <name type="scientific">Solanum tuberosum</name>
    <name type="common">Potato</name>
    <dbReference type="NCBI Taxonomy" id="4113"/>
    <lineage>
        <taxon>Eukaryota</taxon>
        <taxon>Viridiplantae</taxon>
        <taxon>Streptophyta</taxon>
        <taxon>Embryophyta</taxon>
        <taxon>Tracheophyta</taxon>
        <taxon>Spermatophyta</taxon>
        <taxon>Magnoliopsida</taxon>
        <taxon>eudicotyledons</taxon>
        <taxon>Gunneridae</taxon>
        <taxon>Pentapetalae</taxon>
        <taxon>asterids</taxon>
        <taxon>lamiids</taxon>
        <taxon>Solanales</taxon>
        <taxon>Solanaceae</taxon>
        <taxon>Solanoideae</taxon>
        <taxon>Solaneae</taxon>
        <taxon>Solanum</taxon>
    </lineage>
</organism>
<evidence type="ECO:0000256" key="1">
    <source>
        <dbReference type="SAM" id="Phobius"/>
    </source>
</evidence>
<dbReference type="Proteomes" id="UP000011115">
    <property type="component" value="Unassembled WGS sequence"/>
</dbReference>
<dbReference type="HOGENOM" id="CLU_2531858_0_0_1"/>
<name>M1CIA1_SOLTU</name>
<keyword evidence="1" id="KW-0812">Transmembrane</keyword>
<proteinExistence type="predicted"/>
<protein>
    <submittedName>
        <fullName evidence="2">Uncharacterized protein</fullName>
    </submittedName>
</protein>
<dbReference type="EnsemblPlants" id="PGSC0003DMT400068003">
    <property type="protein sequence ID" value="PGSC0003DMT400068003"/>
    <property type="gene ID" value="PGSC0003DMG402026447"/>
</dbReference>
<dbReference type="InParanoid" id="M1CIA1"/>
<evidence type="ECO:0000313" key="3">
    <source>
        <dbReference type="Proteomes" id="UP000011115"/>
    </source>
</evidence>
<accession>M1CIA1</accession>
<evidence type="ECO:0000313" key="2">
    <source>
        <dbReference type="EnsemblPlants" id="PGSC0003DMT400068003"/>
    </source>
</evidence>
<sequence length="84" mass="10058">MLLNFGSKNVTVFPSLHSCHSRDNYFICEQEKINQTTFLLTARNVQSIFIALVVFFFFLVRRLLKKYFLYCIFRRHMTTALEII</sequence>
<dbReference type="PaxDb" id="4113-PGSC0003DMT400068003"/>
<keyword evidence="3" id="KW-1185">Reference proteome</keyword>
<keyword evidence="1" id="KW-1133">Transmembrane helix</keyword>